<dbReference type="RefSeq" id="WP_108003388.1">
    <property type="nucleotide sequence ID" value="NZ_JBHEEX010000003.1"/>
</dbReference>
<evidence type="ECO:0000256" key="2">
    <source>
        <dbReference type="ARBA" id="ARBA00009009"/>
    </source>
</evidence>
<dbReference type="GO" id="GO:0030655">
    <property type="term" value="P:beta-lactam antibiotic catabolic process"/>
    <property type="evidence" value="ECO:0007669"/>
    <property type="project" value="InterPro"/>
</dbReference>
<dbReference type="Pfam" id="PF13354">
    <property type="entry name" value="Beta-lactamase2"/>
    <property type="match status" value="1"/>
</dbReference>
<evidence type="ECO:0000256" key="1">
    <source>
        <dbReference type="ARBA" id="ARBA00001526"/>
    </source>
</evidence>
<keyword evidence="7" id="KW-0732">Signal</keyword>
<dbReference type="OrthoDB" id="9784149at2"/>
<keyword evidence="5 6" id="KW-0046">Antibiotic resistance</keyword>
<dbReference type="GO" id="GO:0008800">
    <property type="term" value="F:beta-lactamase activity"/>
    <property type="evidence" value="ECO:0007669"/>
    <property type="project" value="UniProtKB-UniRule"/>
</dbReference>
<protein>
    <recommendedName>
        <fullName evidence="3 6">Beta-lactamase</fullName>
        <ecNumber evidence="3 6">3.5.2.6</ecNumber>
    </recommendedName>
</protein>
<dbReference type="EC" id="3.5.2.6" evidence="3 6"/>
<evidence type="ECO:0000313" key="10">
    <source>
        <dbReference type="Proteomes" id="UP000241247"/>
    </source>
</evidence>
<gene>
    <name evidence="9" type="ORF">C7449_105183</name>
</gene>
<evidence type="ECO:0000256" key="5">
    <source>
        <dbReference type="ARBA" id="ARBA00023251"/>
    </source>
</evidence>
<name>A0A2T5B5S1_MYCDI</name>
<comment type="caution">
    <text evidence="9">The sequence shown here is derived from an EMBL/GenBank/DDBJ whole genome shotgun (WGS) entry which is preliminary data.</text>
</comment>
<reference evidence="9 10" key="1">
    <citation type="submission" date="2018-04" db="EMBL/GenBank/DDBJ databases">
        <title>Genomic Encyclopedia of Type Strains, Phase IV (KMG-IV): sequencing the most valuable type-strain genomes for metagenomic binning, comparative biology and taxonomic classification.</title>
        <authorList>
            <person name="Goeker M."/>
        </authorList>
    </citation>
    <scope>NUCLEOTIDE SEQUENCE [LARGE SCALE GENOMIC DNA]</scope>
    <source>
        <strain evidence="9 10">DSM 7138</strain>
    </source>
</reference>
<evidence type="ECO:0000256" key="3">
    <source>
        <dbReference type="ARBA" id="ARBA00012865"/>
    </source>
</evidence>
<dbReference type="InterPro" id="IPR023650">
    <property type="entry name" value="Beta-lactam_class-A_AS"/>
</dbReference>
<evidence type="ECO:0000256" key="6">
    <source>
        <dbReference type="RuleBase" id="RU361140"/>
    </source>
</evidence>
<dbReference type="SUPFAM" id="SSF56601">
    <property type="entry name" value="beta-lactamase/transpeptidase-like"/>
    <property type="match status" value="1"/>
</dbReference>
<accession>A0A2T5B5S1</accession>
<dbReference type="PANTHER" id="PTHR35333">
    <property type="entry name" value="BETA-LACTAMASE"/>
    <property type="match status" value="1"/>
</dbReference>
<dbReference type="EMBL" id="PZZZ01000005">
    <property type="protein sequence ID" value="PTM94283.1"/>
    <property type="molecule type" value="Genomic_DNA"/>
</dbReference>
<dbReference type="PRINTS" id="PR00118">
    <property type="entry name" value="BLACTAMASEA"/>
</dbReference>
<dbReference type="InterPro" id="IPR045155">
    <property type="entry name" value="Beta-lactam_cat"/>
</dbReference>
<evidence type="ECO:0000259" key="8">
    <source>
        <dbReference type="Pfam" id="PF13354"/>
    </source>
</evidence>
<organism evidence="9 10">
    <name type="scientific">Mycoplana dimorpha</name>
    <dbReference type="NCBI Taxonomy" id="28320"/>
    <lineage>
        <taxon>Bacteria</taxon>
        <taxon>Pseudomonadati</taxon>
        <taxon>Pseudomonadota</taxon>
        <taxon>Alphaproteobacteria</taxon>
        <taxon>Hyphomicrobiales</taxon>
        <taxon>Rhizobiaceae</taxon>
        <taxon>Mycoplana</taxon>
    </lineage>
</organism>
<feature type="domain" description="Beta-lactamase class A catalytic" evidence="8">
    <location>
        <begin position="46"/>
        <end position="259"/>
    </location>
</feature>
<dbReference type="NCBIfam" id="NF033103">
    <property type="entry name" value="bla_class_A"/>
    <property type="match status" value="1"/>
</dbReference>
<dbReference type="InterPro" id="IPR000871">
    <property type="entry name" value="Beta-lactam_class-A"/>
</dbReference>
<feature type="chain" id="PRO_5015414134" description="Beta-lactamase" evidence="7">
    <location>
        <begin position="26"/>
        <end position="287"/>
    </location>
</feature>
<keyword evidence="10" id="KW-1185">Reference proteome</keyword>
<dbReference type="PROSITE" id="PS00146">
    <property type="entry name" value="BETA_LACTAMASE_A"/>
    <property type="match status" value="1"/>
</dbReference>
<evidence type="ECO:0000256" key="7">
    <source>
        <dbReference type="SAM" id="SignalP"/>
    </source>
</evidence>
<evidence type="ECO:0000313" key="9">
    <source>
        <dbReference type="EMBL" id="PTM94283.1"/>
    </source>
</evidence>
<dbReference type="Gene3D" id="3.40.710.10">
    <property type="entry name" value="DD-peptidase/beta-lactamase superfamily"/>
    <property type="match status" value="1"/>
</dbReference>
<comment type="catalytic activity">
    <reaction evidence="1 6">
        <text>a beta-lactam + H2O = a substituted beta-amino acid</text>
        <dbReference type="Rhea" id="RHEA:20401"/>
        <dbReference type="ChEBI" id="CHEBI:15377"/>
        <dbReference type="ChEBI" id="CHEBI:35627"/>
        <dbReference type="ChEBI" id="CHEBI:140347"/>
        <dbReference type="EC" id="3.5.2.6"/>
    </reaction>
</comment>
<dbReference type="PANTHER" id="PTHR35333:SF3">
    <property type="entry name" value="BETA-LACTAMASE-TYPE TRANSPEPTIDASE FOLD CONTAINING PROTEIN"/>
    <property type="match status" value="1"/>
</dbReference>
<comment type="similarity">
    <text evidence="2 6">Belongs to the class-A beta-lactamase family.</text>
</comment>
<keyword evidence="4 6" id="KW-0378">Hydrolase</keyword>
<dbReference type="GO" id="GO:0046677">
    <property type="term" value="P:response to antibiotic"/>
    <property type="evidence" value="ECO:0007669"/>
    <property type="project" value="UniProtKB-UniRule"/>
</dbReference>
<dbReference type="InterPro" id="IPR012338">
    <property type="entry name" value="Beta-lactam/transpept-like"/>
</dbReference>
<dbReference type="AlphaFoldDB" id="A0A2T5B5S1"/>
<dbReference type="Proteomes" id="UP000241247">
    <property type="component" value="Unassembled WGS sequence"/>
</dbReference>
<feature type="signal peptide" evidence="7">
    <location>
        <begin position="1"/>
        <end position="25"/>
    </location>
</feature>
<sequence>MRRSVLGMAMGALALCALVGFPALAAESPILSAARKAETGLRARVGLAVVDTASGKTWLHNADQRFPLASTFKALACAALLDAGADTLNKMAAIGQGELVSHSPVTKAMTGREVPAAGLCAITLRTSDNTAANKVLEVLGGPAAVTAFLRSVGDDTTRLDRMEPELNEGRPGDPRDTTTPAAMAATLRKLVLGDALGEPERRQLTDWLVANEVSGSLLRSGIPKDWRIADRSGAGGFGTRGIVAVMWPPHRKPIVAAIYLTETGVSMEARNAAIAEIGRAIAAEFPD</sequence>
<proteinExistence type="inferred from homology"/>
<evidence type="ECO:0000256" key="4">
    <source>
        <dbReference type="ARBA" id="ARBA00022801"/>
    </source>
</evidence>